<organism evidence="11 12">
    <name type="scientific">Coprinopsis marcescibilis</name>
    <name type="common">Agaric fungus</name>
    <name type="synonym">Psathyrella marcescibilis</name>
    <dbReference type="NCBI Taxonomy" id="230819"/>
    <lineage>
        <taxon>Eukaryota</taxon>
        <taxon>Fungi</taxon>
        <taxon>Dikarya</taxon>
        <taxon>Basidiomycota</taxon>
        <taxon>Agaricomycotina</taxon>
        <taxon>Agaricomycetes</taxon>
        <taxon>Agaricomycetidae</taxon>
        <taxon>Agaricales</taxon>
        <taxon>Agaricineae</taxon>
        <taxon>Psathyrellaceae</taxon>
        <taxon>Coprinopsis</taxon>
    </lineage>
</organism>
<reference evidence="11 12" key="1">
    <citation type="journal article" date="2019" name="Nat. Ecol. Evol.">
        <title>Megaphylogeny resolves global patterns of mushroom evolution.</title>
        <authorList>
            <person name="Varga T."/>
            <person name="Krizsan K."/>
            <person name="Foldi C."/>
            <person name="Dima B."/>
            <person name="Sanchez-Garcia M."/>
            <person name="Sanchez-Ramirez S."/>
            <person name="Szollosi G.J."/>
            <person name="Szarkandi J.G."/>
            <person name="Papp V."/>
            <person name="Albert L."/>
            <person name="Andreopoulos W."/>
            <person name="Angelini C."/>
            <person name="Antonin V."/>
            <person name="Barry K.W."/>
            <person name="Bougher N.L."/>
            <person name="Buchanan P."/>
            <person name="Buyck B."/>
            <person name="Bense V."/>
            <person name="Catcheside P."/>
            <person name="Chovatia M."/>
            <person name="Cooper J."/>
            <person name="Damon W."/>
            <person name="Desjardin D."/>
            <person name="Finy P."/>
            <person name="Geml J."/>
            <person name="Haridas S."/>
            <person name="Hughes K."/>
            <person name="Justo A."/>
            <person name="Karasinski D."/>
            <person name="Kautmanova I."/>
            <person name="Kiss B."/>
            <person name="Kocsube S."/>
            <person name="Kotiranta H."/>
            <person name="LaButti K.M."/>
            <person name="Lechner B.E."/>
            <person name="Liimatainen K."/>
            <person name="Lipzen A."/>
            <person name="Lukacs Z."/>
            <person name="Mihaltcheva S."/>
            <person name="Morgado L.N."/>
            <person name="Niskanen T."/>
            <person name="Noordeloos M.E."/>
            <person name="Ohm R.A."/>
            <person name="Ortiz-Santana B."/>
            <person name="Ovrebo C."/>
            <person name="Racz N."/>
            <person name="Riley R."/>
            <person name="Savchenko A."/>
            <person name="Shiryaev A."/>
            <person name="Soop K."/>
            <person name="Spirin V."/>
            <person name="Szebenyi C."/>
            <person name="Tomsovsky M."/>
            <person name="Tulloss R.E."/>
            <person name="Uehling J."/>
            <person name="Grigoriev I.V."/>
            <person name="Vagvolgyi C."/>
            <person name="Papp T."/>
            <person name="Martin F.M."/>
            <person name="Miettinen O."/>
            <person name="Hibbett D.S."/>
            <person name="Nagy L.G."/>
        </authorList>
    </citation>
    <scope>NUCLEOTIDE SEQUENCE [LARGE SCALE GENOMIC DNA]</scope>
    <source>
        <strain evidence="11 12">CBS 121175</strain>
    </source>
</reference>
<dbReference type="GO" id="GO:0042392">
    <property type="term" value="F:sphingosine-1-phosphate phosphatase activity"/>
    <property type="evidence" value="ECO:0007669"/>
    <property type="project" value="TreeGrafter"/>
</dbReference>
<dbReference type="AlphaFoldDB" id="A0A5C3KN49"/>
<evidence type="ECO:0000313" key="12">
    <source>
        <dbReference type="Proteomes" id="UP000307440"/>
    </source>
</evidence>
<dbReference type="STRING" id="230819.A0A5C3KN49"/>
<feature type="domain" description="Phosphatidic acid phosphatase type 2/haloperoxidase" evidence="10">
    <location>
        <begin position="118"/>
        <end position="242"/>
    </location>
</feature>
<evidence type="ECO:0000256" key="7">
    <source>
        <dbReference type="ARBA" id="ARBA00038324"/>
    </source>
</evidence>
<dbReference type="InterPro" id="IPR000326">
    <property type="entry name" value="PAP2/HPO"/>
</dbReference>
<feature type="transmembrane region" description="Helical" evidence="9">
    <location>
        <begin position="554"/>
        <end position="577"/>
    </location>
</feature>
<name>A0A5C3KN49_COPMA</name>
<evidence type="ECO:0000256" key="5">
    <source>
        <dbReference type="ARBA" id="ARBA00022989"/>
    </source>
</evidence>
<feature type="region of interest" description="Disordered" evidence="8">
    <location>
        <begin position="1"/>
        <end position="24"/>
    </location>
</feature>
<dbReference type="EMBL" id="ML210259">
    <property type="protein sequence ID" value="TFK21744.1"/>
    <property type="molecule type" value="Genomic_DNA"/>
</dbReference>
<evidence type="ECO:0000313" key="11">
    <source>
        <dbReference type="EMBL" id="TFK21744.1"/>
    </source>
</evidence>
<evidence type="ECO:0000256" key="4">
    <source>
        <dbReference type="ARBA" id="ARBA00022824"/>
    </source>
</evidence>
<comment type="similarity">
    <text evidence="7">Belongs to the type 2 lipid phosphate phosphatase family.</text>
</comment>
<dbReference type="SUPFAM" id="SSF48317">
    <property type="entry name" value="Acid phosphatase/Vanadium-dependent haloperoxidase"/>
    <property type="match status" value="1"/>
</dbReference>
<evidence type="ECO:0000256" key="9">
    <source>
        <dbReference type="SAM" id="Phobius"/>
    </source>
</evidence>
<proteinExistence type="inferred from homology"/>
<keyword evidence="2 9" id="KW-0812">Transmembrane</keyword>
<sequence length="583" mass="63785">MTGKHFTISVPPSSASTSRSASPALDDAEEKINRIYDAAPGQHATDVYDTTLPPFRALIRRKLVKIVEKESRVLARLQKAVRTPLGDSYFVYTSLLGTHTFFMILLPCFAFFGRQDIARGLIMVLAAGVYLSSVLKDMFCSPRPFAPPVVRLTIGSHHLEYGFPSTHSTNSVSMALFFFSIFHALRHNDTPSITSQEFYTIVAVLTFYTFSIVFGRLYTGMHSFTDCITGTVLGAGIWWGHDSWVGHAVTISPSNPLYAVSTALGLGESSNKGLVVYLGKGLGAGRWIEQWSENGGWKVPFILIPLCLLAVNQHPQPVDDCPCFEDAIAFGSVVLGALVGRWAMHTAGMNSEAGGPSIMPGSGLVQDAITGQWMTVDRNWGDIGVWWTFAVLKLTVGILAIFVWRIIAKSALHLILPPTFRLLSRAFRLPNRRFYTPATEYKNVPSEFQVGEDGNIALQAIPSVIDLPSSAGVMFETGGIGSGTDGSSHWGHAAGKRKKKNMRPVNGSSVKEPSPLKSEINSVMLTRSRQPDAETQSSKARGVKHYDADVLTKVIVYAGIAFLACEALPLVFEYLGWGLRYWI</sequence>
<feature type="transmembrane region" description="Helical" evidence="9">
    <location>
        <begin position="117"/>
        <end position="135"/>
    </location>
</feature>
<evidence type="ECO:0000259" key="10">
    <source>
        <dbReference type="SMART" id="SM00014"/>
    </source>
</evidence>
<feature type="transmembrane region" description="Helical" evidence="9">
    <location>
        <begin position="384"/>
        <end position="407"/>
    </location>
</feature>
<dbReference type="Proteomes" id="UP000307440">
    <property type="component" value="Unassembled WGS sequence"/>
</dbReference>
<keyword evidence="5 9" id="KW-1133">Transmembrane helix</keyword>
<dbReference type="GO" id="GO:0005789">
    <property type="term" value="C:endoplasmic reticulum membrane"/>
    <property type="evidence" value="ECO:0007669"/>
    <property type="project" value="UniProtKB-SubCell"/>
</dbReference>
<dbReference type="PANTHER" id="PTHR14969">
    <property type="entry name" value="SPHINGOSINE-1-PHOSPHATE PHOSPHOHYDROLASE"/>
    <property type="match status" value="1"/>
</dbReference>
<evidence type="ECO:0000256" key="3">
    <source>
        <dbReference type="ARBA" id="ARBA00022801"/>
    </source>
</evidence>
<keyword evidence="3" id="KW-0378">Hydrolase</keyword>
<evidence type="ECO:0000256" key="1">
    <source>
        <dbReference type="ARBA" id="ARBA00004477"/>
    </source>
</evidence>
<keyword evidence="4" id="KW-0256">Endoplasmic reticulum</keyword>
<dbReference type="Pfam" id="PF01569">
    <property type="entry name" value="PAP2"/>
    <property type="match status" value="1"/>
</dbReference>
<dbReference type="PANTHER" id="PTHR14969:SF28">
    <property type="entry name" value="DIHYDROSPHINGOSINE 1-PHOSPHATE PHOSPHATASE LCB3-RELATED"/>
    <property type="match status" value="1"/>
</dbReference>
<evidence type="ECO:0000256" key="8">
    <source>
        <dbReference type="SAM" id="MobiDB-lite"/>
    </source>
</evidence>
<keyword evidence="6 9" id="KW-0472">Membrane</keyword>
<gene>
    <name evidence="11" type="ORF">FA15DRAFT_672284</name>
</gene>
<dbReference type="OrthoDB" id="301434at2759"/>
<feature type="compositionally biased region" description="Low complexity" evidence="8">
    <location>
        <begin position="9"/>
        <end position="24"/>
    </location>
</feature>
<dbReference type="CDD" id="cd03388">
    <property type="entry name" value="PAP2_SPPase1"/>
    <property type="match status" value="1"/>
</dbReference>
<feature type="transmembrane region" description="Helical" evidence="9">
    <location>
        <begin position="89"/>
        <end position="112"/>
    </location>
</feature>
<keyword evidence="12" id="KW-1185">Reference proteome</keyword>
<dbReference type="SMART" id="SM00014">
    <property type="entry name" value="acidPPc"/>
    <property type="match status" value="1"/>
</dbReference>
<comment type="subcellular location">
    <subcellularLocation>
        <location evidence="1">Endoplasmic reticulum membrane</location>
        <topology evidence="1">Multi-pass membrane protein</topology>
    </subcellularLocation>
</comment>
<feature type="transmembrane region" description="Helical" evidence="9">
    <location>
        <begin position="168"/>
        <end position="186"/>
    </location>
</feature>
<evidence type="ECO:0000256" key="6">
    <source>
        <dbReference type="ARBA" id="ARBA00023136"/>
    </source>
</evidence>
<feature type="region of interest" description="Disordered" evidence="8">
    <location>
        <begin position="484"/>
        <end position="513"/>
    </location>
</feature>
<accession>A0A5C3KN49</accession>
<dbReference type="Gene3D" id="1.20.144.10">
    <property type="entry name" value="Phosphatidic acid phosphatase type 2/haloperoxidase"/>
    <property type="match status" value="1"/>
</dbReference>
<evidence type="ECO:0000256" key="2">
    <source>
        <dbReference type="ARBA" id="ARBA00022692"/>
    </source>
</evidence>
<dbReference type="InterPro" id="IPR036938">
    <property type="entry name" value="PAP2/HPO_sf"/>
</dbReference>
<feature type="transmembrane region" description="Helical" evidence="9">
    <location>
        <begin position="198"/>
        <end position="218"/>
    </location>
</feature>
<protein>
    <submittedName>
        <fullName evidence="11">Sphingosine-1-phosphate phosphatase</fullName>
    </submittedName>
</protein>